<feature type="region of interest" description="Disordered" evidence="1">
    <location>
        <begin position="402"/>
        <end position="427"/>
    </location>
</feature>
<evidence type="ECO:0000313" key="2">
    <source>
        <dbReference type="EMBL" id="OHV39415.1"/>
    </source>
</evidence>
<dbReference type="InterPro" id="IPR053137">
    <property type="entry name" value="NLR-like"/>
</dbReference>
<dbReference type="Gene3D" id="1.25.40.10">
    <property type="entry name" value="Tetratricopeptide repeat domain"/>
    <property type="match status" value="2"/>
</dbReference>
<protein>
    <recommendedName>
        <fullName evidence="4">Tetratricopeptide repeat protein</fullName>
    </recommendedName>
</protein>
<accession>A0A1S1R1K7</accession>
<dbReference type="InterPro" id="IPR011990">
    <property type="entry name" value="TPR-like_helical_dom_sf"/>
</dbReference>
<evidence type="ECO:0000313" key="3">
    <source>
        <dbReference type="Proteomes" id="UP000179627"/>
    </source>
</evidence>
<name>A0A1S1R1K7_9ACTN</name>
<dbReference type="Pfam" id="PF13424">
    <property type="entry name" value="TPR_12"/>
    <property type="match status" value="1"/>
</dbReference>
<dbReference type="EMBL" id="MBLM01000102">
    <property type="protein sequence ID" value="OHV39415.1"/>
    <property type="molecule type" value="Genomic_DNA"/>
</dbReference>
<dbReference type="Proteomes" id="UP000179627">
    <property type="component" value="Unassembled WGS sequence"/>
</dbReference>
<dbReference type="Pfam" id="PF13374">
    <property type="entry name" value="TPR_10"/>
    <property type="match status" value="1"/>
</dbReference>
<comment type="caution">
    <text evidence="2">The sequence shown here is derived from an EMBL/GenBank/DDBJ whole genome shotgun (WGS) entry which is preliminary data.</text>
</comment>
<organism evidence="2 3">
    <name type="scientific">Parafrankia colletiae</name>
    <dbReference type="NCBI Taxonomy" id="573497"/>
    <lineage>
        <taxon>Bacteria</taxon>
        <taxon>Bacillati</taxon>
        <taxon>Actinomycetota</taxon>
        <taxon>Actinomycetes</taxon>
        <taxon>Frankiales</taxon>
        <taxon>Frankiaceae</taxon>
        <taxon>Parafrankia</taxon>
    </lineage>
</organism>
<dbReference type="OrthoDB" id="3542917at2"/>
<feature type="compositionally biased region" description="Basic and acidic residues" evidence="1">
    <location>
        <begin position="405"/>
        <end position="427"/>
    </location>
</feature>
<gene>
    <name evidence="2" type="ORF">CC117_14450</name>
</gene>
<dbReference type="PANTHER" id="PTHR46082">
    <property type="entry name" value="ATP/GTP-BINDING PROTEIN-RELATED"/>
    <property type="match status" value="1"/>
</dbReference>
<proteinExistence type="predicted"/>
<sequence>MSSAEVMLAVLLGLAVNECCDMSPWIGRIFARWAARLRYADPLRAHVRAEELAAHIDARPGKLLKLVTACWLLTAAGGAALRRVVSRVDRADGVPTRHGAAAWRADAIESLAQSIYAYTDIRGLSSGGRRRFRALTRLLLHLVHSPASAFERGSREDLLALIVHTGGVLAENRDARAGAQLVAAARHHVVLVDADQPVALGYRFVAAMAQLHLGRPEQAERELRDVLGWQTRVLGPGHPETVESCRYLAWSLLRQGRPGEAEAVFRDLAAVLERSTGTTVAQRLHFECMYAWLHSRRERWNDSVTGYRRVIDGRAALLGPLHPDTLDACHSLAQVLLAMDDLPGARDLCAHVVVARRRIFGSRHPDTLESRKFRAVIAARIDRRRIPIARLELRRVLRAQTSRLGGDHPNTRDTREHLAALDRPPAE</sequence>
<dbReference type="SUPFAM" id="SSF48452">
    <property type="entry name" value="TPR-like"/>
    <property type="match status" value="2"/>
</dbReference>
<dbReference type="PANTHER" id="PTHR46082:SF6">
    <property type="entry name" value="AAA+ ATPASE DOMAIN-CONTAINING PROTEIN-RELATED"/>
    <property type="match status" value="1"/>
</dbReference>
<dbReference type="RefSeq" id="WP_071083518.1">
    <property type="nucleotide sequence ID" value="NZ_MBLM01000102.1"/>
</dbReference>
<evidence type="ECO:0008006" key="4">
    <source>
        <dbReference type="Google" id="ProtNLM"/>
    </source>
</evidence>
<keyword evidence="3" id="KW-1185">Reference proteome</keyword>
<reference evidence="3" key="1">
    <citation type="submission" date="2016-07" db="EMBL/GenBank/DDBJ databases">
        <title>Sequence Frankia sp. strain CcI1.17.</title>
        <authorList>
            <person name="Ghodhbane-Gtari F."/>
            <person name="Swanson E."/>
            <person name="Gueddou A."/>
            <person name="Morris K."/>
            <person name="Hezbri K."/>
            <person name="Ktari A."/>
            <person name="Nouioui I."/>
            <person name="Abebe-Akele F."/>
            <person name="Simpson S."/>
            <person name="Thomas K."/>
            <person name="Gtari M."/>
            <person name="Tisa L.S."/>
            <person name="Hurst S."/>
        </authorList>
    </citation>
    <scope>NUCLEOTIDE SEQUENCE [LARGE SCALE GENOMIC DNA]</scope>
    <source>
        <strain evidence="3">Cc1.17</strain>
    </source>
</reference>
<dbReference type="AlphaFoldDB" id="A0A1S1R1K7"/>
<evidence type="ECO:0000256" key="1">
    <source>
        <dbReference type="SAM" id="MobiDB-lite"/>
    </source>
</evidence>